<keyword evidence="1" id="KW-0472">Membrane</keyword>
<protein>
    <submittedName>
        <fullName evidence="3">DUF2723 domain-containing protein</fullName>
    </submittedName>
</protein>
<feature type="transmembrane region" description="Helical" evidence="1">
    <location>
        <begin position="369"/>
        <end position="385"/>
    </location>
</feature>
<reference evidence="3" key="2">
    <citation type="submission" date="2023-11" db="EMBL/GenBank/DDBJ databases">
        <title>MicrobeMod: A computational toolkit for identifying prokaryotic methylation and restriction-modification with nanopore sequencing.</title>
        <authorList>
            <person name="Crits-Christoph A."/>
            <person name="Kang S.C."/>
            <person name="Lee H."/>
            <person name="Ostrov N."/>
        </authorList>
    </citation>
    <scope>NUCLEOTIDE SEQUENCE</scope>
    <source>
        <strain evidence="3">ATCC 51242</strain>
    </source>
</reference>
<dbReference type="Proteomes" id="UP001281130">
    <property type="component" value="Unassembled WGS sequence"/>
</dbReference>
<organism evidence="2 4">
    <name type="scientific">Rubrobacter radiotolerans</name>
    <name type="common">Arthrobacter radiotolerans</name>
    <dbReference type="NCBI Taxonomy" id="42256"/>
    <lineage>
        <taxon>Bacteria</taxon>
        <taxon>Bacillati</taxon>
        <taxon>Actinomycetota</taxon>
        <taxon>Rubrobacteria</taxon>
        <taxon>Rubrobacterales</taxon>
        <taxon>Rubrobacteraceae</taxon>
        <taxon>Rubrobacter</taxon>
    </lineage>
</organism>
<feature type="transmembrane region" description="Helical" evidence="1">
    <location>
        <begin position="316"/>
        <end position="334"/>
    </location>
</feature>
<dbReference type="Proteomes" id="UP000025229">
    <property type="component" value="Chromosome"/>
</dbReference>
<evidence type="ECO:0000313" key="3">
    <source>
        <dbReference type="EMBL" id="MDX5893917.1"/>
    </source>
</evidence>
<keyword evidence="1" id="KW-1133">Transmembrane helix</keyword>
<dbReference type="EMBL" id="CP007514">
    <property type="protein sequence ID" value="AHY46510.1"/>
    <property type="molecule type" value="Genomic_DNA"/>
</dbReference>
<feature type="transmembrane region" description="Helical" evidence="1">
    <location>
        <begin position="21"/>
        <end position="43"/>
    </location>
</feature>
<feature type="transmembrane region" description="Helical" evidence="1">
    <location>
        <begin position="138"/>
        <end position="156"/>
    </location>
</feature>
<reference evidence="2 4" key="1">
    <citation type="submission" date="2014-03" db="EMBL/GenBank/DDBJ databases">
        <title>Complete genome sequence of the Radio-Resistant Rubrobacter radiotolerans RSPS-4.</title>
        <authorList>
            <person name="Egas C.C."/>
            <person name="Barroso C.C."/>
            <person name="Froufe H.J.C."/>
            <person name="Pacheco J.J."/>
            <person name="Albuquerque L.L."/>
            <person name="da Costa M.M.S."/>
        </authorList>
    </citation>
    <scope>NUCLEOTIDE SEQUENCE [LARGE SCALE GENOMIC DNA]</scope>
    <source>
        <strain evidence="2 4">RSPS-4</strain>
    </source>
</reference>
<dbReference type="AlphaFoldDB" id="A0A023X3B9"/>
<feature type="transmembrane region" description="Helical" evidence="1">
    <location>
        <begin position="340"/>
        <end position="362"/>
    </location>
</feature>
<gene>
    <name evidence="2" type="ORF">RradSPS_1227</name>
    <name evidence="3" type="ORF">SIL72_07710</name>
</gene>
<name>A0A023X3B9_RUBRA</name>
<dbReference type="RefSeq" id="WP_038681401.1">
    <property type="nucleotide sequence ID" value="NZ_CP007514.1"/>
</dbReference>
<dbReference type="InterPro" id="IPR021280">
    <property type="entry name" value="TMEM260-like"/>
</dbReference>
<dbReference type="EMBL" id="JAWXXX010000001">
    <property type="protein sequence ID" value="MDX5893917.1"/>
    <property type="molecule type" value="Genomic_DNA"/>
</dbReference>
<dbReference type="STRING" id="42256.RradSPS_1227"/>
<accession>A0A023X3B9</accession>
<dbReference type="PANTHER" id="PTHR16214">
    <property type="entry name" value="TRANSMEMBRANE PROTEIN 260"/>
    <property type="match status" value="1"/>
</dbReference>
<keyword evidence="4" id="KW-1185">Reference proteome</keyword>
<evidence type="ECO:0000256" key="1">
    <source>
        <dbReference type="SAM" id="Phobius"/>
    </source>
</evidence>
<feature type="transmembrane region" description="Helical" evidence="1">
    <location>
        <begin position="162"/>
        <end position="195"/>
    </location>
</feature>
<dbReference type="PANTHER" id="PTHR16214:SF3">
    <property type="entry name" value="TRANSMEMBRANE PROTEIN 260"/>
    <property type="match status" value="1"/>
</dbReference>
<feature type="transmembrane region" description="Helical" evidence="1">
    <location>
        <begin position="112"/>
        <end position="131"/>
    </location>
</feature>
<dbReference type="KEGG" id="rrd:RradSPS_1227"/>
<proteinExistence type="predicted"/>
<dbReference type="eggNOG" id="COG1807">
    <property type="taxonomic scope" value="Bacteria"/>
</dbReference>
<sequence length="492" mass="52320">MYASPTERAGQKRGAATGEAVLAALAGLVAAAVYVLTLAPTVATNDAGRFQIAAPLLGTGHPTGYPTFILFGKLFTFLPFGDLAYRVNLMAAVFGGLACALLFVVARNLGAGRIPAFGSALLFAFTATFWSQATFAEVYSMHIALVLLVTALLLRWRQRGGSSLLVLAGLVAGLSLGNNAGTVLFAPTFLLLLFAGTVGGPRPKLRIRGLAVGALAFLAGLSVYAYVPIRGFAGAWHNYGDPVNNWADVWTLVSGARFQGLMDPTPATILSNVGGFLYHLAHQAPQPFGYALLVLLLVGGLAGLARLIAHRTVPGVALGLGLLVTLVYALSYGIDDIDVYYLPVYALLCVSLAVAATGAAGWARWMRPLAVAPVLVAAFLLGANFESSDRSGYTAERERAEQDLAALPEGAILYGKVPIIPATYLTEVEGERPDVTLRWLDGGTLERNFERDLRSGRPVLFLPEDSERYLEATESRATRTGFAREMILFEPR</sequence>
<dbReference type="InterPro" id="IPR052724">
    <property type="entry name" value="GT117_domain-containing"/>
</dbReference>
<evidence type="ECO:0000313" key="4">
    <source>
        <dbReference type="Proteomes" id="UP000025229"/>
    </source>
</evidence>
<feature type="transmembrane region" description="Helical" evidence="1">
    <location>
        <begin position="207"/>
        <end position="227"/>
    </location>
</feature>
<dbReference type="HOGENOM" id="CLU_503330_0_0_11"/>
<feature type="transmembrane region" description="Helical" evidence="1">
    <location>
        <begin position="288"/>
        <end position="309"/>
    </location>
</feature>
<dbReference type="Pfam" id="PF11028">
    <property type="entry name" value="TMEM260-like"/>
    <property type="match status" value="1"/>
</dbReference>
<keyword evidence="1" id="KW-0812">Transmembrane</keyword>
<feature type="transmembrane region" description="Helical" evidence="1">
    <location>
        <begin position="87"/>
        <end position="106"/>
    </location>
</feature>
<evidence type="ECO:0000313" key="2">
    <source>
        <dbReference type="EMBL" id="AHY46510.1"/>
    </source>
</evidence>